<feature type="non-terminal residue" evidence="3">
    <location>
        <position position="1"/>
    </location>
</feature>
<evidence type="ECO:0000259" key="2">
    <source>
        <dbReference type="PROSITE" id="PS51900"/>
    </source>
</evidence>
<dbReference type="EMBL" id="PFEI01000188">
    <property type="protein sequence ID" value="PJE66597.1"/>
    <property type="molecule type" value="Genomic_DNA"/>
</dbReference>
<evidence type="ECO:0000256" key="1">
    <source>
        <dbReference type="PROSITE-ProRule" id="PRU01248"/>
    </source>
</evidence>
<keyword evidence="1" id="KW-0238">DNA-binding</keyword>
<feature type="domain" description="Core-binding (CB)" evidence="2">
    <location>
        <begin position="1"/>
        <end position="54"/>
    </location>
</feature>
<comment type="caution">
    <text evidence="3">The sequence shown here is derived from an EMBL/GenBank/DDBJ whole genome shotgun (WGS) entry which is preliminary data.</text>
</comment>
<reference evidence="4" key="1">
    <citation type="submission" date="2017-09" db="EMBL/GenBank/DDBJ databases">
        <title>Depth-based differentiation of microbial function through sediment-hosted aquifers and enrichment of novel symbionts in the deep terrestrial subsurface.</title>
        <authorList>
            <person name="Probst A.J."/>
            <person name="Ladd B."/>
            <person name="Jarett J.K."/>
            <person name="Geller-Mcgrath D.E."/>
            <person name="Sieber C.M.K."/>
            <person name="Emerson J.B."/>
            <person name="Anantharaman K."/>
            <person name="Thomas B.C."/>
            <person name="Malmstrom R."/>
            <person name="Stieglmeier M."/>
            <person name="Klingl A."/>
            <person name="Woyke T."/>
            <person name="Ryan C.M."/>
            <person name="Banfield J.F."/>
        </authorList>
    </citation>
    <scope>NUCLEOTIDE SEQUENCE [LARGE SCALE GENOMIC DNA]</scope>
</reference>
<gene>
    <name evidence="3" type="ORF">COU93_03465</name>
</gene>
<dbReference type="PROSITE" id="PS51900">
    <property type="entry name" value="CB"/>
    <property type="match status" value="1"/>
</dbReference>
<name>A0A2M8L140_9BACT</name>
<sequence>NTIRNYLLDLKMFLEFSNNVLSSTSITDFIINNSGQNNHSRHLASISKFCQFALDQQLISQNYFALAKKHAVNPSPTRDLDLLLTQFAQSQARDHKSSTTIRNYLGDIRQYIRYCESQTL</sequence>
<accession>A0A2M8L140</accession>
<protein>
    <recommendedName>
        <fullName evidence="2">Core-binding (CB) domain-containing protein</fullName>
    </recommendedName>
</protein>
<dbReference type="GO" id="GO:0003677">
    <property type="term" value="F:DNA binding"/>
    <property type="evidence" value="ECO:0007669"/>
    <property type="project" value="UniProtKB-UniRule"/>
</dbReference>
<evidence type="ECO:0000313" key="4">
    <source>
        <dbReference type="Proteomes" id="UP000229766"/>
    </source>
</evidence>
<evidence type="ECO:0000313" key="3">
    <source>
        <dbReference type="EMBL" id="PJE66597.1"/>
    </source>
</evidence>
<dbReference type="Proteomes" id="UP000229766">
    <property type="component" value="Unassembled WGS sequence"/>
</dbReference>
<dbReference type="AlphaFoldDB" id="A0A2M8L140"/>
<dbReference type="InterPro" id="IPR044068">
    <property type="entry name" value="CB"/>
</dbReference>
<proteinExistence type="predicted"/>
<organism evidence="3 4">
    <name type="scientific">Candidatus Shapirobacteria bacterium CG10_big_fil_rev_8_21_14_0_10_36_6</name>
    <dbReference type="NCBI Taxonomy" id="1974886"/>
    <lineage>
        <taxon>Bacteria</taxon>
        <taxon>Candidatus Shapironibacteriota</taxon>
    </lineage>
</organism>